<dbReference type="InterPro" id="IPR045010">
    <property type="entry name" value="MDR_fam"/>
</dbReference>
<dbReference type="Gene3D" id="3.90.180.10">
    <property type="entry name" value="Medium-chain alcohol dehydrogenases, catalytic domain"/>
    <property type="match status" value="1"/>
</dbReference>
<feature type="domain" description="Enoyl reductase (ER)" evidence="2">
    <location>
        <begin position="21"/>
        <end position="342"/>
    </location>
</feature>
<evidence type="ECO:0000313" key="3">
    <source>
        <dbReference type="EMBL" id="KAJ9689370.1"/>
    </source>
</evidence>
<dbReference type="SUPFAM" id="SSF50129">
    <property type="entry name" value="GroES-like"/>
    <property type="match status" value="1"/>
</dbReference>
<dbReference type="AlphaFoldDB" id="A0AA38ZHV6"/>
<dbReference type="Gene3D" id="3.40.50.720">
    <property type="entry name" value="NAD(P)-binding Rossmann-like Domain"/>
    <property type="match status" value="1"/>
</dbReference>
<dbReference type="PANTHER" id="PTHR43205:SF12">
    <property type="entry name" value="OS06G0602900 PROTEIN"/>
    <property type="match status" value="1"/>
</dbReference>
<evidence type="ECO:0000256" key="1">
    <source>
        <dbReference type="ARBA" id="ARBA00023002"/>
    </source>
</evidence>
<dbReference type="SMART" id="SM00829">
    <property type="entry name" value="PKS_ER"/>
    <property type="match status" value="1"/>
</dbReference>
<organism evidence="3 4">
    <name type="scientific">Vitis rotundifolia</name>
    <name type="common">Muscadine grape</name>
    <dbReference type="NCBI Taxonomy" id="103349"/>
    <lineage>
        <taxon>Eukaryota</taxon>
        <taxon>Viridiplantae</taxon>
        <taxon>Streptophyta</taxon>
        <taxon>Embryophyta</taxon>
        <taxon>Tracheophyta</taxon>
        <taxon>Spermatophyta</taxon>
        <taxon>Magnoliopsida</taxon>
        <taxon>eudicotyledons</taxon>
        <taxon>Gunneridae</taxon>
        <taxon>Pentapetalae</taxon>
        <taxon>rosids</taxon>
        <taxon>Vitales</taxon>
        <taxon>Vitaceae</taxon>
        <taxon>Viteae</taxon>
        <taxon>Vitis</taxon>
    </lineage>
</organism>
<dbReference type="PANTHER" id="PTHR43205">
    <property type="entry name" value="PROSTAGLANDIN REDUCTASE"/>
    <property type="match status" value="1"/>
</dbReference>
<protein>
    <recommendedName>
        <fullName evidence="2">Enoyl reductase (ER) domain-containing protein</fullName>
    </recommendedName>
</protein>
<keyword evidence="1" id="KW-0560">Oxidoreductase</keyword>
<name>A0AA38ZHV6_VITRO</name>
<dbReference type="InterPro" id="IPR013149">
    <property type="entry name" value="ADH-like_C"/>
</dbReference>
<evidence type="ECO:0000313" key="4">
    <source>
        <dbReference type="Proteomes" id="UP001168098"/>
    </source>
</evidence>
<accession>A0AA38ZHV6</accession>
<dbReference type="GO" id="GO:0016628">
    <property type="term" value="F:oxidoreductase activity, acting on the CH-CH group of donors, NAD or NADP as acceptor"/>
    <property type="evidence" value="ECO:0007669"/>
    <property type="project" value="InterPro"/>
</dbReference>
<dbReference type="EMBL" id="JARBHA010000011">
    <property type="protein sequence ID" value="KAJ9689370.1"/>
    <property type="molecule type" value="Genomic_DNA"/>
</dbReference>
<dbReference type="SUPFAM" id="SSF51735">
    <property type="entry name" value="NAD(P)-binding Rossmann-fold domains"/>
    <property type="match status" value="1"/>
</dbReference>
<comment type="caution">
    <text evidence="3">The sequence shown here is derived from an EMBL/GenBank/DDBJ whole genome shotgun (WGS) entry which is preliminary data.</text>
</comment>
<proteinExistence type="predicted"/>
<dbReference type="Pfam" id="PF16884">
    <property type="entry name" value="ADH_N_2"/>
    <property type="match status" value="1"/>
</dbReference>
<dbReference type="InterPro" id="IPR011032">
    <property type="entry name" value="GroES-like_sf"/>
</dbReference>
<dbReference type="Proteomes" id="UP001168098">
    <property type="component" value="Unassembled WGS sequence"/>
</dbReference>
<reference evidence="3 4" key="1">
    <citation type="journal article" date="2023" name="BMC Biotechnol.">
        <title>Vitis rotundifolia cv Carlos genome sequencing.</title>
        <authorList>
            <person name="Huff M."/>
            <person name="Hulse-Kemp A."/>
            <person name="Scheffler B."/>
            <person name="Youngblood R."/>
            <person name="Simpson S."/>
            <person name="Babiker E."/>
            <person name="Staton M."/>
        </authorList>
    </citation>
    <scope>NUCLEOTIDE SEQUENCE [LARGE SCALE GENOMIC DNA]</scope>
    <source>
        <tissue evidence="3">Leaf</tissue>
    </source>
</reference>
<keyword evidence="4" id="KW-1185">Reference proteome</keyword>
<dbReference type="FunFam" id="3.40.50.720:FF:000121">
    <property type="entry name" value="Prostaglandin reductase 2"/>
    <property type="match status" value="1"/>
</dbReference>
<gene>
    <name evidence="3" type="ORF">PVL29_014854</name>
</gene>
<dbReference type="InterPro" id="IPR041694">
    <property type="entry name" value="ADH_N_2"/>
</dbReference>
<sequence>MEVTNKYVTVKTHIDGSAPQESDFELKTAMLHLSVQPGSKDVIVKNLYVSIDPYQINRMKRVCSSQKVDSTADGITPGQAISANGIGRVMASGNPEFEKDDLVVGLINWEEYTIVKGGNTFRKLDPMGFPLSYHLGVLGLSGLTAYGGFFEVCKPKKGEKVFVSAACGSVGNLVGQYAKLFGCHVVGCAGTKQKVELLKGKLGFDDAFNYKEEADLKSTLKRYFPDGIDIYFDNVGGKMLEASVANMNPFGRIAVCGIISEYTGIGKRAAPDMIDTVYKRLKVQGFLVVDFLKGMDDFISTMSNHLSTGKIHVLEDISQGVESIPSAFVGLFRGDNVGKKVVKVADDE</sequence>
<dbReference type="Pfam" id="PF00107">
    <property type="entry name" value="ADH_zinc_N"/>
    <property type="match status" value="1"/>
</dbReference>
<evidence type="ECO:0000259" key="2">
    <source>
        <dbReference type="SMART" id="SM00829"/>
    </source>
</evidence>
<dbReference type="InterPro" id="IPR020843">
    <property type="entry name" value="ER"/>
</dbReference>
<dbReference type="InterPro" id="IPR036291">
    <property type="entry name" value="NAD(P)-bd_dom_sf"/>
</dbReference>